<dbReference type="Gene3D" id="1.10.1410.10">
    <property type="match status" value="1"/>
</dbReference>
<keyword evidence="1" id="KW-0808">Transferase</keyword>
<evidence type="ECO:0000259" key="5">
    <source>
        <dbReference type="Pfam" id="PF03828"/>
    </source>
</evidence>
<dbReference type="SUPFAM" id="SSF81631">
    <property type="entry name" value="PAP/OAS1 substrate-binding domain"/>
    <property type="match status" value="1"/>
</dbReference>
<sequence>MSVEISKADARRVRHVKRALDNLTPDVHAMFQRAWVELQTQNAKQEAAVEEARRRDERRGPVLVEPKPIIVFRRHPEPRPCKFGDQQYNKVQKQIVQEDYMRSLTSRISKMAMSRDKLQAYEDLRLELSNLVSDAIHSLLNECGEPLADQEEPLYFYCYGSLRSGYAMSDSKIDLFLNLPNITNNALDEVRRLVEKIFVDEGVGALLLPSGALKICDKPHPVVFTAIKDRLEMLAVNADPPLDCKALESLFGARCLNQDSLLGDIHFTNKRTLPLSWYTTDLLRCYRTCDIRVYRMGLFVKEWASNRNISDPKDGTLPPYGYLLMLIHYLRNVVKPPVIPNLQVNENSILNWVEDREVMYWDDRDEITAAAKARKLTANTQSIESLLCGFFAYYSGKPYHHRIDPLPSKRFWFKSDVVSIRSTADTTKERKGWNRSFLAIEDPFDLTNNVAQTVDHENGWRIRREFERAHVILNHVQDIPGIGWEWRTDSGRVGEDFLAGLEIDMEALSLIKKNNEENSAGNVSADKLSADKASADKNSAGLHAPSSNESPAAPVTSNACDNNTKKSVSTTANMHNTKPTTASILTKHSHNHDSSDRYSVAAMSSTSELIFTTPEPSVCGDDDDKPSKFSPTATAGAAAGNDNGNGNANTRRMPVLKLDPMQLRDLATIRAGGNGCMRVVKKN</sequence>
<dbReference type="PANTHER" id="PTHR12271:SF40">
    <property type="entry name" value="POLY(A) RNA POLYMERASE GLD2"/>
    <property type="match status" value="1"/>
</dbReference>
<dbReference type="Pfam" id="PF03828">
    <property type="entry name" value="PAP_assoc"/>
    <property type="match status" value="1"/>
</dbReference>
<evidence type="ECO:0000256" key="1">
    <source>
        <dbReference type="ARBA" id="ARBA00022679"/>
    </source>
</evidence>
<dbReference type="Proteomes" id="UP000224634">
    <property type="component" value="Unassembled WGS sequence"/>
</dbReference>
<proteinExistence type="predicted"/>
<dbReference type="GO" id="GO:0046872">
    <property type="term" value="F:metal ion binding"/>
    <property type="evidence" value="ECO:0007669"/>
    <property type="project" value="UniProtKB-KW"/>
</dbReference>
<feature type="domain" description="PAP-associated" evidence="5">
    <location>
        <begin position="385"/>
        <end position="448"/>
    </location>
</feature>
<name>A0A2B7YPL5_POLH7</name>
<dbReference type="InterPro" id="IPR002058">
    <property type="entry name" value="PAP_assoc"/>
</dbReference>
<keyword evidence="7" id="KW-1185">Reference proteome</keyword>
<feature type="region of interest" description="Disordered" evidence="4">
    <location>
        <begin position="612"/>
        <end position="649"/>
    </location>
</feature>
<evidence type="ECO:0000313" key="7">
    <source>
        <dbReference type="Proteomes" id="UP000224634"/>
    </source>
</evidence>
<dbReference type="STRING" id="1447883.A0A2B7YPL5"/>
<dbReference type="PANTHER" id="PTHR12271">
    <property type="entry name" value="POLY A POLYMERASE CID PAP -RELATED"/>
    <property type="match status" value="1"/>
</dbReference>
<evidence type="ECO:0000256" key="2">
    <source>
        <dbReference type="ARBA" id="ARBA00022723"/>
    </source>
</evidence>
<feature type="compositionally biased region" description="Polar residues" evidence="4">
    <location>
        <begin position="545"/>
        <end position="576"/>
    </location>
</feature>
<evidence type="ECO:0000256" key="4">
    <source>
        <dbReference type="SAM" id="MobiDB-lite"/>
    </source>
</evidence>
<dbReference type="EMBL" id="PDNA01000030">
    <property type="protein sequence ID" value="PGH22989.1"/>
    <property type="molecule type" value="Genomic_DNA"/>
</dbReference>
<dbReference type="OrthoDB" id="407432at2759"/>
<keyword evidence="3" id="KW-0460">Magnesium</keyword>
<reference evidence="6 7" key="1">
    <citation type="submission" date="2017-10" db="EMBL/GenBank/DDBJ databases">
        <title>Comparative genomics in systemic dimorphic fungi from Ajellomycetaceae.</title>
        <authorList>
            <person name="Munoz J.F."/>
            <person name="Mcewen J.G."/>
            <person name="Clay O.K."/>
            <person name="Cuomo C.A."/>
        </authorList>
    </citation>
    <scope>NUCLEOTIDE SEQUENCE [LARGE SCALE GENOMIC DNA]</scope>
    <source>
        <strain evidence="6 7">UAMH7299</strain>
    </source>
</reference>
<dbReference type="AlphaFoldDB" id="A0A2B7YPL5"/>
<protein>
    <recommendedName>
        <fullName evidence="5">PAP-associated domain-containing protein</fullName>
    </recommendedName>
</protein>
<comment type="caution">
    <text evidence="6">The sequence shown here is derived from an EMBL/GenBank/DDBJ whole genome shotgun (WGS) entry which is preliminary data.</text>
</comment>
<accession>A0A2B7YPL5</accession>
<feature type="region of interest" description="Disordered" evidence="4">
    <location>
        <begin position="530"/>
        <end position="576"/>
    </location>
</feature>
<gene>
    <name evidence="6" type="ORF">AJ80_02904</name>
</gene>
<dbReference type="GO" id="GO:0031123">
    <property type="term" value="P:RNA 3'-end processing"/>
    <property type="evidence" value="ECO:0007669"/>
    <property type="project" value="TreeGrafter"/>
</dbReference>
<keyword evidence="2" id="KW-0479">Metal-binding</keyword>
<evidence type="ECO:0000256" key="3">
    <source>
        <dbReference type="ARBA" id="ARBA00022842"/>
    </source>
</evidence>
<dbReference type="GO" id="GO:0050265">
    <property type="term" value="F:RNA uridylyltransferase activity"/>
    <property type="evidence" value="ECO:0007669"/>
    <property type="project" value="TreeGrafter"/>
</dbReference>
<evidence type="ECO:0000313" key="6">
    <source>
        <dbReference type="EMBL" id="PGH22989.1"/>
    </source>
</evidence>
<organism evidence="6 7">
    <name type="scientific">Polytolypa hystricis (strain UAMH7299)</name>
    <dbReference type="NCBI Taxonomy" id="1447883"/>
    <lineage>
        <taxon>Eukaryota</taxon>
        <taxon>Fungi</taxon>
        <taxon>Dikarya</taxon>
        <taxon>Ascomycota</taxon>
        <taxon>Pezizomycotina</taxon>
        <taxon>Eurotiomycetes</taxon>
        <taxon>Eurotiomycetidae</taxon>
        <taxon>Onygenales</taxon>
        <taxon>Onygenales incertae sedis</taxon>
        <taxon>Polytolypa</taxon>
    </lineage>
</organism>
<feature type="compositionally biased region" description="Low complexity" evidence="4">
    <location>
        <begin position="632"/>
        <end position="649"/>
    </location>
</feature>